<dbReference type="Pfam" id="PF01753">
    <property type="entry name" value="zf-MYND"/>
    <property type="match status" value="1"/>
</dbReference>
<evidence type="ECO:0000256" key="2">
    <source>
        <dbReference type="ARBA" id="ARBA00022771"/>
    </source>
</evidence>
<feature type="domain" description="MYND-type" evidence="5">
    <location>
        <begin position="63"/>
        <end position="106"/>
    </location>
</feature>
<reference evidence="6" key="1">
    <citation type="submission" date="2023-03" db="EMBL/GenBank/DDBJ databases">
        <title>Massive genome expansion in bonnet fungi (Mycena s.s.) driven by repeated elements and novel gene families across ecological guilds.</title>
        <authorList>
            <consortium name="Lawrence Berkeley National Laboratory"/>
            <person name="Harder C.B."/>
            <person name="Miyauchi S."/>
            <person name="Viragh M."/>
            <person name="Kuo A."/>
            <person name="Thoen E."/>
            <person name="Andreopoulos B."/>
            <person name="Lu D."/>
            <person name="Skrede I."/>
            <person name="Drula E."/>
            <person name="Henrissat B."/>
            <person name="Morin E."/>
            <person name="Kohler A."/>
            <person name="Barry K."/>
            <person name="LaButti K."/>
            <person name="Morin E."/>
            <person name="Salamov A."/>
            <person name="Lipzen A."/>
            <person name="Mereny Z."/>
            <person name="Hegedus B."/>
            <person name="Baldrian P."/>
            <person name="Stursova M."/>
            <person name="Weitz H."/>
            <person name="Taylor A."/>
            <person name="Grigoriev I.V."/>
            <person name="Nagy L.G."/>
            <person name="Martin F."/>
            <person name="Kauserud H."/>
        </authorList>
    </citation>
    <scope>NUCLEOTIDE SEQUENCE</scope>
    <source>
        <strain evidence="6">CBHHK200</strain>
    </source>
</reference>
<dbReference type="GO" id="GO:0008270">
    <property type="term" value="F:zinc ion binding"/>
    <property type="evidence" value="ECO:0007669"/>
    <property type="project" value="UniProtKB-KW"/>
</dbReference>
<dbReference type="PROSITE" id="PS01360">
    <property type="entry name" value="ZF_MYND_1"/>
    <property type="match status" value="1"/>
</dbReference>
<dbReference type="PROSITE" id="PS50865">
    <property type="entry name" value="ZF_MYND_2"/>
    <property type="match status" value="1"/>
</dbReference>
<keyword evidence="2 4" id="KW-0863">Zinc-finger</keyword>
<evidence type="ECO:0000259" key="5">
    <source>
        <dbReference type="PROSITE" id="PS50865"/>
    </source>
</evidence>
<evidence type="ECO:0000256" key="3">
    <source>
        <dbReference type="ARBA" id="ARBA00022833"/>
    </source>
</evidence>
<name>A0AAD6RYH8_9AGAR</name>
<protein>
    <recommendedName>
        <fullName evidence="5">MYND-type domain-containing protein</fullName>
    </recommendedName>
</protein>
<dbReference type="Proteomes" id="UP001218188">
    <property type="component" value="Unassembled WGS sequence"/>
</dbReference>
<keyword evidence="1" id="KW-0479">Metal-binding</keyword>
<evidence type="ECO:0000256" key="1">
    <source>
        <dbReference type="ARBA" id="ARBA00022723"/>
    </source>
</evidence>
<sequence length="299" mass="33409">MSGGISDAEKIRIGDTRGHVIDLDPSALSKNSIVIMDGSEPFVTTAEEMAAAIPDRGPLVRACGTCHKTPASMGVQEFSKCASCGMTRYCSRQCQASDWKEHKAICKERVAQVGRLAAQRETARLAGKRFCTPMTIQTWYRNQSAAIEHAAFHILEVYKGPKASLLRTHVAVFTVRVDEKTPEDPDLVRFFNVLALPLDEFAQQMRMDKMNLDRCKKAARTQMMVLYFVDMQDWLHHIEFHGPPSSEPYTRGEKNSRQTLACPCHHEAEWWAAKRAGGSGVENSRTEVRRANSHGVVST</sequence>
<dbReference type="EMBL" id="JARJCM010000477">
    <property type="protein sequence ID" value="KAJ7016675.1"/>
    <property type="molecule type" value="Genomic_DNA"/>
</dbReference>
<evidence type="ECO:0000256" key="4">
    <source>
        <dbReference type="PROSITE-ProRule" id="PRU00134"/>
    </source>
</evidence>
<keyword evidence="3" id="KW-0862">Zinc</keyword>
<evidence type="ECO:0000313" key="7">
    <source>
        <dbReference type="Proteomes" id="UP001218188"/>
    </source>
</evidence>
<comment type="caution">
    <text evidence="6">The sequence shown here is derived from an EMBL/GenBank/DDBJ whole genome shotgun (WGS) entry which is preliminary data.</text>
</comment>
<dbReference type="AlphaFoldDB" id="A0AAD6RYH8"/>
<proteinExistence type="predicted"/>
<accession>A0AAD6RYH8</accession>
<gene>
    <name evidence="6" type="ORF">C8F04DRAFT_503071</name>
</gene>
<keyword evidence="7" id="KW-1185">Reference proteome</keyword>
<dbReference type="SUPFAM" id="SSF144232">
    <property type="entry name" value="HIT/MYND zinc finger-like"/>
    <property type="match status" value="1"/>
</dbReference>
<evidence type="ECO:0000313" key="6">
    <source>
        <dbReference type="EMBL" id="KAJ7016675.1"/>
    </source>
</evidence>
<dbReference type="InterPro" id="IPR002893">
    <property type="entry name" value="Znf_MYND"/>
</dbReference>
<dbReference type="Gene3D" id="6.10.140.2220">
    <property type="match status" value="1"/>
</dbReference>
<organism evidence="6 7">
    <name type="scientific">Mycena alexandri</name>
    <dbReference type="NCBI Taxonomy" id="1745969"/>
    <lineage>
        <taxon>Eukaryota</taxon>
        <taxon>Fungi</taxon>
        <taxon>Dikarya</taxon>
        <taxon>Basidiomycota</taxon>
        <taxon>Agaricomycotina</taxon>
        <taxon>Agaricomycetes</taxon>
        <taxon>Agaricomycetidae</taxon>
        <taxon>Agaricales</taxon>
        <taxon>Marasmiineae</taxon>
        <taxon>Mycenaceae</taxon>
        <taxon>Mycena</taxon>
    </lineage>
</organism>